<reference evidence="2 3" key="1">
    <citation type="submission" date="2018-03" db="EMBL/GenBank/DDBJ databases">
        <title>Genomic Encyclopedia of Type Strains, Phase III (KMG-III): the genomes of soil and plant-associated and newly described type strains.</title>
        <authorList>
            <person name="Whitman W."/>
        </authorList>
    </citation>
    <scope>NUCLEOTIDE SEQUENCE [LARGE SCALE GENOMIC DNA]</scope>
    <source>
        <strain evidence="2 3">CGMCC 1.12259</strain>
    </source>
</reference>
<dbReference type="RefSeq" id="WP_106532603.1">
    <property type="nucleotide sequence ID" value="NZ_PYAT01000003.1"/>
</dbReference>
<evidence type="ECO:0008006" key="4">
    <source>
        <dbReference type="Google" id="ProtNLM"/>
    </source>
</evidence>
<dbReference type="Proteomes" id="UP000242682">
    <property type="component" value="Unassembled WGS sequence"/>
</dbReference>
<proteinExistence type="predicted"/>
<keyword evidence="1" id="KW-0732">Signal</keyword>
<protein>
    <recommendedName>
        <fullName evidence="4">DUF4352 domain-containing protein</fullName>
    </recommendedName>
</protein>
<dbReference type="PROSITE" id="PS51257">
    <property type="entry name" value="PROKAR_LIPOPROTEIN"/>
    <property type="match status" value="1"/>
</dbReference>
<accession>A0A2P8H4F4</accession>
<dbReference type="EMBL" id="PYAT01000003">
    <property type="protein sequence ID" value="PSL41098.1"/>
    <property type="molecule type" value="Genomic_DNA"/>
</dbReference>
<dbReference type="OrthoDB" id="2426949at2"/>
<name>A0A2P8H4F4_9BACL</name>
<comment type="caution">
    <text evidence="2">The sequence shown here is derived from an EMBL/GenBank/DDBJ whole genome shotgun (WGS) entry which is preliminary data.</text>
</comment>
<dbReference type="Pfam" id="PF11518">
    <property type="entry name" value="DUF3221"/>
    <property type="match status" value="1"/>
</dbReference>
<evidence type="ECO:0000313" key="3">
    <source>
        <dbReference type="Proteomes" id="UP000242682"/>
    </source>
</evidence>
<evidence type="ECO:0000313" key="2">
    <source>
        <dbReference type="EMBL" id="PSL41098.1"/>
    </source>
</evidence>
<feature type="signal peptide" evidence="1">
    <location>
        <begin position="1"/>
        <end position="22"/>
    </location>
</feature>
<dbReference type="InterPro" id="IPR021598">
    <property type="entry name" value="DUF3221"/>
</dbReference>
<organism evidence="2 3">
    <name type="scientific">Planomicrobium soli</name>
    <dbReference type="NCBI Taxonomy" id="1176648"/>
    <lineage>
        <taxon>Bacteria</taxon>
        <taxon>Bacillati</taxon>
        <taxon>Bacillota</taxon>
        <taxon>Bacilli</taxon>
        <taxon>Bacillales</taxon>
        <taxon>Caryophanaceae</taxon>
        <taxon>Planomicrobium</taxon>
    </lineage>
</organism>
<evidence type="ECO:0000256" key="1">
    <source>
        <dbReference type="SAM" id="SignalP"/>
    </source>
</evidence>
<dbReference type="AlphaFoldDB" id="A0A2P8H4F4"/>
<feature type="chain" id="PRO_5039427653" description="DUF4352 domain-containing protein" evidence="1">
    <location>
        <begin position="23"/>
        <end position="183"/>
    </location>
</feature>
<keyword evidence="3" id="KW-1185">Reference proteome</keyword>
<sequence length="183" mass="20168">MKKLTVLMASLLLLAACSNDQGAQTETEEPKKEEVAAEQKEMTEEGFITHVTDSQILVNNIYFKITDSVKVQSDDGSSTSDAKISDIRTGMKVNVDYKGPLAEKFPMEGEAGTVTILLDEESKQHSEALQAFINKEKVSKLLMMGQPIVRDNEIGFLFSNMETGSVSEVRVDLDTHEYTIGGK</sequence>
<gene>
    <name evidence="2" type="ORF">B0H99_103232</name>
</gene>